<dbReference type="GO" id="GO:0005783">
    <property type="term" value="C:endoplasmic reticulum"/>
    <property type="evidence" value="ECO:0007669"/>
    <property type="project" value="UniProtKB-SubCell"/>
</dbReference>
<dbReference type="EMBL" id="OU963865">
    <property type="protein sequence ID" value="CAH0388138.1"/>
    <property type="molecule type" value="Genomic_DNA"/>
</dbReference>
<keyword evidence="9" id="KW-0325">Glycoprotein</keyword>
<keyword evidence="8 11" id="KW-0472">Membrane</keyword>
<proteinExistence type="inferred from homology"/>
<evidence type="ECO:0000256" key="9">
    <source>
        <dbReference type="ARBA" id="ARBA00023180"/>
    </source>
</evidence>
<protein>
    <recommendedName>
        <fullName evidence="15">UDP-glucuronosyltransferase</fullName>
    </recommendedName>
</protein>
<keyword evidence="5 11" id="KW-0812">Transmembrane</keyword>
<evidence type="ECO:0000256" key="4">
    <source>
        <dbReference type="ARBA" id="ARBA00022679"/>
    </source>
</evidence>
<dbReference type="Pfam" id="PF00201">
    <property type="entry name" value="UDPGT"/>
    <property type="match status" value="1"/>
</dbReference>
<sequence>MIKRHVFFWACFWAAVFFQFPCDGEAYSFLFALPMPTKSHFTTNVVLAEELVRRGHKVTVLSPYPKEIPIFQEIIIDINIFNDTPEERNLADHGGMNAFQYSYRRWNNMLEKLDRALATREVQELMMSDSHYDVVLADLSFFQTCLLALGSRFNASVIDLSATAPSTFTASLTGNPFPFSTMISTLLPLSSKMSFWGRLQNTLLCSWNLIGEYLYQVPRQDALMRRHLCQPPCEHLPPLRKLLTNVSLVLVNTHFSMNRARPMAPNMIEVGGFHLKPPKPLPTSLQRFMDEANHGVIYFYLGSMVDDETLGARRFQSIITALGRLKQRVVFNWKESTSFKPAANVLVHPWAPQQDILGHRNCVLLVTHGGQRSLIEVTWAGVPVLCIPVFSEQFQNVRFYEESGIGKRLDLELLTCDTLVNSINTIIDTPSFATKAKELARRVRDRPMPPLETAIFWIEYVARHGGAHHLKPSSVYMSYHEYLLLDVIFSAILVPLISLLAWKFTHDRKLTVDLPFVQKLVKKVWQEFRVKLHL</sequence>
<dbReference type="GO" id="GO:0008194">
    <property type="term" value="F:UDP-glycosyltransferase activity"/>
    <property type="evidence" value="ECO:0007669"/>
    <property type="project" value="InterPro"/>
</dbReference>
<evidence type="ECO:0000313" key="14">
    <source>
        <dbReference type="Proteomes" id="UP001152759"/>
    </source>
</evidence>
<evidence type="ECO:0000256" key="3">
    <source>
        <dbReference type="ARBA" id="ARBA00022676"/>
    </source>
</evidence>
<comment type="subcellular location">
    <subcellularLocation>
        <location evidence="10">Endomembrane system</location>
        <topology evidence="10">Single-pass type I membrane protein</topology>
    </subcellularLocation>
    <subcellularLocation>
        <location evidence="1">Endoplasmic reticulum</location>
    </subcellularLocation>
</comment>
<keyword evidence="3" id="KW-0328">Glycosyltransferase</keyword>
<evidence type="ECO:0000256" key="10">
    <source>
        <dbReference type="ARBA" id="ARBA00046288"/>
    </source>
</evidence>
<dbReference type="AlphaFoldDB" id="A0A9P0F1M9"/>
<keyword evidence="4" id="KW-0808">Transferase</keyword>
<evidence type="ECO:0000256" key="7">
    <source>
        <dbReference type="ARBA" id="ARBA00022989"/>
    </source>
</evidence>
<dbReference type="FunFam" id="3.40.50.2000:FF:000050">
    <property type="entry name" value="UDP-glucuronosyltransferase"/>
    <property type="match status" value="1"/>
</dbReference>
<dbReference type="PANTHER" id="PTHR48043">
    <property type="entry name" value="EG:EG0003.4 PROTEIN-RELATED"/>
    <property type="match status" value="1"/>
</dbReference>
<accession>A0A9P0F1M9</accession>
<keyword evidence="14" id="KW-1185">Reference proteome</keyword>
<evidence type="ECO:0000256" key="2">
    <source>
        <dbReference type="ARBA" id="ARBA00009995"/>
    </source>
</evidence>
<evidence type="ECO:0000256" key="1">
    <source>
        <dbReference type="ARBA" id="ARBA00004240"/>
    </source>
</evidence>
<evidence type="ECO:0000313" key="13">
    <source>
        <dbReference type="EMBL" id="CAH0388138.1"/>
    </source>
</evidence>
<dbReference type="PANTHER" id="PTHR48043:SF159">
    <property type="entry name" value="EG:EG0003.4 PROTEIN-RELATED"/>
    <property type="match status" value="1"/>
</dbReference>
<feature type="signal peptide" evidence="12">
    <location>
        <begin position="1"/>
        <end position="26"/>
    </location>
</feature>
<keyword evidence="6" id="KW-0256">Endoplasmic reticulum</keyword>
<organism evidence="13 14">
    <name type="scientific">Bemisia tabaci</name>
    <name type="common">Sweetpotato whitefly</name>
    <name type="synonym">Aleurodes tabaci</name>
    <dbReference type="NCBI Taxonomy" id="7038"/>
    <lineage>
        <taxon>Eukaryota</taxon>
        <taxon>Metazoa</taxon>
        <taxon>Ecdysozoa</taxon>
        <taxon>Arthropoda</taxon>
        <taxon>Hexapoda</taxon>
        <taxon>Insecta</taxon>
        <taxon>Pterygota</taxon>
        <taxon>Neoptera</taxon>
        <taxon>Paraneoptera</taxon>
        <taxon>Hemiptera</taxon>
        <taxon>Sternorrhyncha</taxon>
        <taxon>Aleyrodoidea</taxon>
        <taxon>Aleyrodidae</taxon>
        <taxon>Aleyrodinae</taxon>
        <taxon>Bemisia</taxon>
    </lineage>
</organism>
<comment type="similarity">
    <text evidence="2">Belongs to the UDP-glycosyltransferase family.</text>
</comment>
<dbReference type="SUPFAM" id="SSF53756">
    <property type="entry name" value="UDP-Glycosyltransferase/glycogen phosphorylase"/>
    <property type="match status" value="1"/>
</dbReference>
<reference evidence="13" key="1">
    <citation type="submission" date="2021-12" db="EMBL/GenBank/DDBJ databases">
        <authorList>
            <person name="King R."/>
        </authorList>
    </citation>
    <scope>NUCLEOTIDE SEQUENCE</scope>
</reference>
<feature type="chain" id="PRO_5040395001" description="UDP-glucuronosyltransferase" evidence="12">
    <location>
        <begin position="27"/>
        <end position="534"/>
    </location>
</feature>
<dbReference type="Proteomes" id="UP001152759">
    <property type="component" value="Chromosome 4"/>
</dbReference>
<feature type="transmembrane region" description="Helical" evidence="11">
    <location>
        <begin position="482"/>
        <end position="502"/>
    </location>
</feature>
<evidence type="ECO:0000256" key="11">
    <source>
        <dbReference type="SAM" id="Phobius"/>
    </source>
</evidence>
<dbReference type="KEGG" id="btab:109033421"/>
<dbReference type="InterPro" id="IPR002213">
    <property type="entry name" value="UDP_glucos_trans"/>
</dbReference>
<name>A0A9P0F1M9_BEMTA</name>
<evidence type="ECO:0008006" key="15">
    <source>
        <dbReference type="Google" id="ProtNLM"/>
    </source>
</evidence>
<dbReference type="CDD" id="cd03784">
    <property type="entry name" value="GT1_Gtf-like"/>
    <property type="match status" value="1"/>
</dbReference>
<dbReference type="InterPro" id="IPR050271">
    <property type="entry name" value="UDP-glycosyltransferase"/>
</dbReference>
<evidence type="ECO:0000256" key="12">
    <source>
        <dbReference type="SAM" id="SignalP"/>
    </source>
</evidence>
<keyword evidence="12" id="KW-0732">Signal</keyword>
<evidence type="ECO:0000256" key="6">
    <source>
        <dbReference type="ARBA" id="ARBA00022824"/>
    </source>
</evidence>
<evidence type="ECO:0000256" key="5">
    <source>
        <dbReference type="ARBA" id="ARBA00022692"/>
    </source>
</evidence>
<gene>
    <name evidence="13" type="ORF">BEMITA_LOCUS7076</name>
</gene>
<keyword evidence="7 11" id="KW-1133">Transmembrane helix</keyword>
<evidence type="ECO:0000256" key="8">
    <source>
        <dbReference type="ARBA" id="ARBA00023136"/>
    </source>
</evidence>
<dbReference type="Gene3D" id="3.40.50.2000">
    <property type="entry name" value="Glycogen Phosphorylase B"/>
    <property type="match status" value="2"/>
</dbReference>